<reference evidence="1 2" key="1">
    <citation type="submission" date="2020-08" db="EMBL/GenBank/DDBJ databases">
        <title>Genome public.</title>
        <authorList>
            <person name="Liu C."/>
            <person name="Sun Q."/>
        </authorList>
    </citation>
    <scope>NUCLEOTIDE SEQUENCE [LARGE SCALE GENOMIC DNA]</scope>
    <source>
        <strain evidence="1 2">BX1</strain>
    </source>
</reference>
<name>A0ABR7NI15_9FIRM</name>
<evidence type="ECO:0000313" key="1">
    <source>
        <dbReference type="EMBL" id="MBC8576054.1"/>
    </source>
</evidence>
<protein>
    <submittedName>
        <fullName evidence="1">Uncharacterized protein</fullName>
    </submittedName>
</protein>
<organism evidence="1 2">
    <name type="scientific">Yanshouia hominis</name>
    <dbReference type="NCBI Taxonomy" id="2763673"/>
    <lineage>
        <taxon>Bacteria</taxon>
        <taxon>Bacillati</taxon>
        <taxon>Bacillota</taxon>
        <taxon>Clostridia</taxon>
        <taxon>Eubacteriales</taxon>
        <taxon>Oscillospiraceae</taxon>
        <taxon>Yanshouia</taxon>
    </lineage>
</organism>
<keyword evidence="2" id="KW-1185">Reference proteome</keyword>
<dbReference type="EMBL" id="JACRTB010000008">
    <property type="protein sequence ID" value="MBC8576054.1"/>
    <property type="molecule type" value="Genomic_DNA"/>
</dbReference>
<gene>
    <name evidence="1" type="ORF">H8717_06490</name>
</gene>
<comment type="caution">
    <text evidence="1">The sequence shown here is derived from an EMBL/GenBank/DDBJ whole genome shotgun (WGS) entry which is preliminary data.</text>
</comment>
<proteinExistence type="predicted"/>
<accession>A0ABR7NI15</accession>
<evidence type="ECO:0000313" key="2">
    <source>
        <dbReference type="Proteomes" id="UP000658131"/>
    </source>
</evidence>
<dbReference type="Proteomes" id="UP000658131">
    <property type="component" value="Unassembled WGS sequence"/>
</dbReference>
<sequence length="98" mass="10898">MERLQQFLNASLPLRYDTVFSIGVREDGSACLLGGVAAYNASGEQVALVSGFDCDHHKIVELAQRYTRLQPDPAELTALTVRRLGRRPFYRVSLCGKL</sequence>
<dbReference type="RefSeq" id="WP_262399608.1">
    <property type="nucleotide sequence ID" value="NZ_JACRTB010000008.1"/>
</dbReference>